<proteinExistence type="predicted"/>
<accession>A0ABU5CD74</accession>
<dbReference type="PRINTS" id="PR00455">
    <property type="entry name" value="HTHTETR"/>
</dbReference>
<keyword evidence="6" id="KW-1185">Reference proteome</keyword>
<name>A0ABU5CD74_9BACI</name>
<dbReference type="Gene3D" id="1.10.357.10">
    <property type="entry name" value="Tetracycline Repressor, domain 2"/>
    <property type="match status" value="1"/>
</dbReference>
<sequence>MGRRGRKKGADGEKRRRLLLQAAATEFALHGYHETKISMIVEKANVTQPSFYLYFQSKEAIFQELVDMFQQQLIMFIKQSLLEEGLEKHTLEGEITERITRIFTFFQEQPQLTRIGFYMANESKVIKNQIAILIEQNLLEEQRNGYFRSDTDMHTVAESLVGIIERLTKTRLLNGLSKPEKLANEIVRLLLYGLKNET</sequence>
<dbReference type="PANTHER" id="PTHR43479">
    <property type="entry name" value="ACREF/ENVCD OPERON REPRESSOR-RELATED"/>
    <property type="match status" value="1"/>
</dbReference>
<dbReference type="SUPFAM" id="SSF46689">
    <property type="entry name" value="Homeodomain-like"/>
    <property type="match status" value="1"/>
</dbReference>
<dbReference type="Gene3D" id="1.10.10.60">
    <property type="entry name" value="Homeodomain-like"/>
    <property type="match status" value="1"/>
</dbReference>
<gene>
    <name evidence="5" type="ORF">P5G51_001625</name>
</gene>
<dbReference type="SUPFAM" id="SSF48498">
    <property type="entry name" value="Tetracyclin repressor-like, C-terminal domain"/>
    <property type="match status" value="1"/>
</dbReference>
<feature type="DNA-binding region" description="H-T-H motif" evidence="3">
    <location>
        <begin position="36"/>
        <end position="55"/>
    </location>
</feature>
<dbReference type="InterPro" id="IPR050624">
    <property type="entry name" value="HTH-type_Tx_Regulator"/>
</dbReference>
<evidence type="ECO:0000256" key="3">
    <source>
        <dbReference type="PROSITE-ProRule" id="PRU00335"/>
    </source>
</evidence>
<keyword evidence="1" id="KW-0678">Repressor</keyword>
<dbReference type="InterPro" id="IPR036271">
    <property type="entry name" value="Tet_transcr_reg_TetR-rel_C_sf"/>
</dbReference>
<evidence type="ECO:0000256" key="2">
    <source>
        <dbReference type="ARBA" id="ARBA00023125"/>
    </source>
</evidence>
<dbReference type="Proteomes" id="UP001228376">
    <property type="component" value="Unassembled WGS sequence"/>
</dbReference>
<organism evidence="5 6">
    <name type="scientific">Tigheibacillus jepli</name>
    <dbReference type="NCBI Taxonomy" id="3035914"/>
    <lineage>
        <taxon>Bacteria</taxon>
        <taxon>Bacillati</taxon>
        <taxon>Bacillota</taxon>
        <taxon>Bacilli</taxon>
        <taxon>Bacillales</taxon>
        <taxon>Bacillaceae</taxon>
        <taxon>Tigheibacillus</taxon>
    </lineage>
</organism>
<evidence type="ECO:0000313" key="5">
    <source>
        <dbReference type="EMBL" id="MDY0404287.1"/>
    </source>
</evidence>
<dbReference type="InterPro" id="IPR001647">
    <property type="entry name" value="HTH_TetR"/>
</dbReference>
<dbReference type="Pfam" id="PF00440">
    <property type="entry name" value="TetR_N"/>
    <property type="match status" value="1"/>
</dbReference>
<evidence type="ECO:0000313" key="6">
    <source>
        <dbReference type="Proteomes" id="UP001228376"/>
    </source>
</evidence>
<keyword evidence="2 3" id="KW-0238">DNA-binding</keyword>
<dbReference type="PANTHER" id="PTHR43479:SF8">
    <property type="entry name" value="TRANSCRIPTIONAL REGULATOR, TETR FAMILY"/>
    <property type="match status" value="1"/>
</dbReference>
<comment type="caution">
    <text evidence="5">The sequence shown here is derived from an EMBL/GenBank/DDBJ whole genome shotgun (WGS) entry which is preliminary data.</text>
</comment>
<protein>
    <submittedName>
        <fullName evidence="5">TetR/AcrR family transcriptional regulator</fullName>
    </submittedName>
</protein>
<evidence type="ECO:0000259" key="4">
    <source>
        <dbReference type="PROSITE" id="PS50977"/>
    </source>
</evidence>
<dbReference type="RefSeq" id="WP_306068080.1">
    <property type="nucleotide sequence ID" value="NZ_JAROCA020000001.1"/>
</dbReference>
<evidence type="ECO:0000256" key="1">
    <source>
        <dbReference type="ARBA" id="ARBA00022491"/>
    </source>
</evidence>
<reference evidence="5 6" key="1">
    <citation type="submission" date="2023-10" db="EMBL/GenBank/DDBJ databases">
        <title>179-bfca-hs.</title>
        <authorList>
            <person name="Miliotis G."/>
            <person name="Sengupta P."/>
            <person name="Hameed A."/>
            <person name="Chuvochina M."/>
            <person name="Mcdonagh F."/>
            <person name="Simpson A.C."/>
            <person name="Singh N.K."/>
            <person name="Rekha P.D."/>
            <person name="Raman K."/>
            <person name="Hugenholtz P."/>
            <person name="Venkateswaran K."/>
        </authorList>
    </citation>
    <scope>NUCLEOTIDE SEQUENCE [LARGE SCALE GENOMIC DNA]</scope>
    <source>
        <strain evidence="5 6">179-BFC-A-HS</strain>
    </source>
</reference>
<feature type="domain" description="HTH tetR-type" evidence="4">
    <location>
        <begin position="13"/>
        <end position="73"/>
    </location>
</feature>
<dbReference type="EMBL" id="JAROCA020000001">
    <property type="protein sequence ID" value="MDY0404287.1"/>
    <property type="molecule type" value="Genomic_DNA"/>
</dbReference>
<dbReference type="PROSITE" id="PS50977">
    <property type="entry name" value="HTH_TETR_2"/>
    <property type="match status" value="1"/>
</dbReference>
<dbReference type="InterPro" id="IPR009057">
    <property type="entry name" value="Homeodomain-like_sf"/>
</dbReference>